<dbReference type="Proteomes" id="UP000298030">
    <property type="component" value="Unassembled WGS sequence"/>
</dbReference>
<organism evidence="2 3">
    <name type="scientific">Coprinellus micaceus</name>
    <name type="common">Glistening ink-cap mushroom</name>
    <name type="synonym">Coprinus micaceus</name>
    <dbReference type="NCBI Taxonomy" id="71717"/>
    <lineage>
        <taxon>Eukaryota</taxon>
        <taxon>Fungi</taxon>
        <taxon>Dikarya</taxon>
        <taxon>Basidiomycota</taxon>
        <taxon>Agaricomycotina</taxon>
        <taxon>Agaricomycetes</taxon>
        <taxon>Agaricomycetidae</taxon>
        <taxon>Agaricales</taxon>
        <taxon>Agaricineae</taxon>
        <taxon>Psathyrellaceae</taxon>
        <taxon>Coprinellus</taxon>
    </lineage>
</organism>
<protein>
    <submittedName>
        <fullName evidence="2">Uncharacterized protein</fullName>
    </submittedName>
</protein>
<sequence>MSDPLQPWIEKYLRGIAETHGGDLVALKWCDKSEKGQVIRLLTDAQKDAIFWGMLSDGEYSVPLKIMKDAVVEDRQLHDGALYENSIISVQKFKVVSARVPLGNNSGLGKTPRVVIECAAFGRSARNVHTKILGCPKLITSHEDFKLWEEGLDKGGGAGNSPQAQERGSIHRPTQSNASTTYYR</sequence>
<evidence type="ECO:0000313" key="2">
    <source>
        <dbReference type="EMBL" id="TEB37566.1"/>
    </source>
</evidence>
<keyword evidence="3" id="KW-1185">Reference proteome</keyword>
<dbReference type="EMBL" id="QPFP01000004">
    <property type="protein sequence ID" value="TEB37566.1"/>
    <property type="molecule type" value="Genomic_DNA"/>
</dbReference>
<proteinExistence type="predicted"/>
<dbReference type="OrthoDB" id="3144405at2759"/>
<accession>A0A4Y7TTR8</accession>
<evidence type="ECO:0000313" key="3">
    <source>
        <dbReference type="Proteomes" id="UP000298030"/>
    </source>
</evidence>
<evidence type="ECO:0000256" key="1">
    <source>
        <dbReference type="SAM" id="MobiDB-lite"/>
    </source>
</evidence>
<comment type="caution">
    <text evidence="2">The sequence shown here is derived from an EMBL/GenBank/DDBJ whole genome shotgun (WGS) entry which is preliminary data.</text>
</comment>
<name>A0A4Y7TTR8_COPMI</name>
<dbReference type="AlphaFoldDB" id="A0A4Y7TTR8"/>
<feature type="region of interest" description="Disordered" evidence="1">
    <location>
        <begin position="153"/>
        <end position="184"/>
    </location>
</feature>
<reference evidence="2 3" key="1">
    <citation type="journal article" date="2019" name="Nat. Ecol. Evol.">
        <title>Megaphylogeny resolves global patterns of mushroom evolution.</title>
        <authorList>
            <person name="Varga T."/>
            <person name="Krizsan K."/>
            <person name="Foldi C."/>
            <person name="Dima B."/>
            <person name="Sanchez-Garcia M."/>
            <person name="Sanchez-Ramirez S."/>
            <person name="Szollosi G.J."/>
            <person name="Szarkandi J.G."/>
            <person name="Papp V."/>
            <person name="Albert L."/>
            <person name="Andreopoulos W."/>
            <person name="Angelini C."/>
            <person name="Antonin V."/>
            <person name="Barry K.W."/>
            <person name="Bougher N.L."/>
            <person name="Buchanan P."/>
            <person name="Buyck B."/>
            <person name="Bense V."/>
            <person name="Catcheside P."/>
            <person name="Chovatia M."/>
            <person name="Cooper J."/>
            <person name="Damon W."/>
            <person name="Desjardin D."/>
            <person name="Finy P."/>
            <person name="Geml J."/>
            <person name="Haridas S."/>
            <person name="Hughes K."/>
            <person name="Justo A."/>
            <person name="Karasinski D."/>
            <person name="Kautmanova I."/>
            <person name="Kiss B."/>
            <person name="Kocsube S."/>
            <person name="Kotiranta H."/>
            <person name="LaButti K.M."/>
            <person name="Lechner B.E."/>
            <person name="Liimatainen K."/>
            <person name="Lipzen A."/>
            <person name="Lukacs Z."/>
            <person name="Mihaltcheva S."/>
            <person name="Morgado L.N."/>
            <person name="Niskanen T."/>
            <person name="Noordeloos M.E."/>
            <person name="Ohm R.A."/>
            <person name="Ortiz-Santana B."/>
            <person name="Ovrebo C."/>
            <person name="Racz N."/>
            <person name="Riley R."/>
            <person name="Savchenko A."/>
            <person name="Shiryaev A."/>
            <person name="Soop K."/>
            <person name="Spirin V."/>
            <person name="Szebenyi C."/>
            <person name="Tomsovsky M."/>
            <person name="Tulloss R.E."/>
            <person name="Uehling J."/>
            <person name="Grigoriev I.V."/>
            <person name="Vagvolgyi C."/>
            <person name="Papp T."/>
            <person name="Martin F.M."/>
            <person name="Miettinen O."/>
            <person name="Hibbett D.S."/>
            <person name="Nagy L.G."/>
        </authorList>
    </citation>
    <scope>NUCLEOTIDE SEQUENCE [LARGE SCALE GENOMIC DNA]</scope>
    <source>
        <strain evidence="2 3">FP101781</strain>
    </source>
</reference>
<gene>
    <name evidence="2" type="ORF">FA13DRAFT_920107</name>
</gene>
<feature type="compositionally biased region" description="Polar residues" evidence="1">
    <location>
        <begin position="160"/>
        <end position="184"/>
    </location>
</feature>